<accession>A0A0A9HA43</accession>
<organism evidence="1">
    <name type="scientific">Arundo donax</name>
    <name type="common">Giant reed</name>
    <name type="synonym">Donax arundinaceus</name>
    <dbReference type="NCBI Taxonomy" id="35708"/>
    <lineage>
        <taxon>Eukaryota</taxon>
        <taxon>Viridiplantae</taxon>
        <taxon>Streptophyta</taxon>
        <taxon>Embryophyta</taxon>
        <taxon>Tracheophyta</taxon>
        <taxon>Spermatophyta</taxon>
        <taxon>Magnoliopsida</taxon>
        <taxon>Liliopsida</taxon>
        <taxon>Poales</taxon>
        <taxon>Poaceae</taxon>
        <taxon>PACMAD clade</taxon>
        <taxon>Arundinoideae</taxon>
        <taxon>Arundineae</taxon>
        <taxon>Arundo</taxon>
    </lineage>
</organism>
<name>A0A0A9HA43_ARUDO</name>
<reference evidence="1" key="1">
    <citation type="submission" date="2014-09" db="EMBL/GenBank/DDBJ databases">
        <authorList>
            <person name="Magalhaes I.L.F."/>
            <person name="Oliveira U."/>
            <person name="Santos F.R."/>
            <person name="Vidigal T.H.D.A."/>
            <person name="Brescovit A.D."/>
            <person name="Santos A.J."/>
        </authorList>
    </citation>
    <scope>NUCLEOTIDE SEQUENCE</scope>
    <source>
        <tissue evidence="1">Shoot tissue taken approximately 20 cm above the soil surface</tissue>
    </source>
</reference>
<proteinExistence type="predicted"/>
<dbReference type="EMBL" id="GBRH01165227">
    <property type="protein sequence ID" value="JAE32669.1"/>
    <property type="molecule type" value="Transcribed_RNA"/>
</dbReference>
<sequence>MHQARGKSRDVLTRARFACHGSWAASGECVNTTPARSTWLAQKTHQVSARRTANLEHFPFCGQ</sequence>
<protein>
    <submittedName>
        <fullName evidence="1">Uncharacterized protein</fullName>
    </submittedName>
</protein>
<dbReference type="AlphaFoldDB" id="A0A0A9HA43"/>
<evidence type="ECO:0000313" key="1">
    <source>
        <dbReference type="EMBL" id="JAE32669.1"/>
    </source>
</evidence>
<reference evidence="1" key="2">
    <citation type="journal article" date="2015" name="Data Brief">
        <title>Shoot transcriptome of the giant reed, Arundo donax.</title>
        <authorList>
            <person name="Barrero R.A."/>
            <person name="Guerrero F.D."/>
            <person name="Moolhuijzen P."/>
            <person name="Goolsby J.A."/>
            <person name="Tidwell J."/>
            <person name="Bellgard S.E."/>
            <person name="Bellgard M.I."/>
        </authorList>
    </citation>
    <scope>NUCLEOTIDE SEQUENCE</scope>
    <source>
        <tissue evidence="1">Shoot tissue taken approximately 20 cm above the soil surface</tissue>
    </source>
</reference>